<dbReference type="EMBL" id="OV651818">
    <property type="protein sequence ID" value="CAH1112377.1"/>
    <property type="molecule type" value="Genomic_DNA"/>
</dbReference>
<dbReference type="SMART" id="SM00248">
    <property type="entry name" value="ANK"/>
    <property type="match status" value="3"/>
</dbReference>
<feature type="region of interest" description="Disordered" evidence="4">
    <location>
        <begin position="244"/>
        <end position="264"/>
    </location>
</feature>
<evidence type="ECO:0000256" key="4">
    <source>
        <dbReference type="SAM" id="MobiDB-lite"/>
    </source>
</evidence>
<evidence type="ECO:0000256" key="2">
    <source>
        <dbReference type="ARBA" id="ARBA00023043"/>
    </source>
</evidence>
<dbReference type="PANTHER" id="PTHR24171:SF9">
    <property type="entry name" value="ANKYRIN REPEAT DOMAIN-CONTAINING PROTEIN 39"/>
    <property type="match status" value="1"/>
</dbReference>
<dbReference type="Pfam" id="PF12796">
    <property type="entry name" value="Ank_2"/>
    <property type="match status" value="1"/>
</dbReference>
<dbReference type="AlphaFoldDB" id="A0A9P0D9N2"/>
<feature type="repeat" description="ANK" evidence="3">
    <location>
        <begin position="146"/>
        <end position="178"/>
    </location>
</feature>
<dbReference type="PROSITE" id="PS50297">
    <property type="entry name" value="ANK_REP_REGION"/>
    <property type="match status" value="2"/>
</dbReference>
<dbReference type="Proteomes" id="UP001153636">
    <property type="component" value="Chromosome 6"/>
</dbReference>
<accession>A0A9P0D9N2</accession>
<dbReference type="Gene3D" id="1.25.40.20">
    <property type="entry name" value="Ankyrin repeat-containing domain"/>
    <property type="match status" value="1"/>
</dbReference>
<evidence type="ECO:0000256" key="1">
    <source>
        <dbReference type="ARBA" id="ARBA00022737"/>
    </source>
</evidence>
<sequence>MDNFQEDSSSEEKDIKPVFGISGTEFHIGLSDTVSSPKKWSPTSLQDGNRKSAFLPYKFYSCNTVLTNLQRGNTLAENPLPEIIEVDFHMKAGQGELSESDVIKEDVNIKDSNDLTPLHWACFYGQFNAVQLLVNYGANVNDLGSEEESPLILAAASGHHDIVRFLLNYGAEVNHVDHMCNTALMYAAKENHPHTCQELLMNGANYSLVNLNDENAHSIAVDNNSTLAQTVIENFIILQLETSTTSSPTPKDDLLPTEIASVKT</sequence>
<evidence type="ECO:0000313" key="5">
    <source>
        <dbReference type="EMBL" id="CAH1112377.1"/>
    </source>
</evidence>
<gene>
    <name evidence="5" type="ORF">PSYICH_LOCUS12115</name>
</gene>
<evidence type="ECO:0000313" key="6">
    <source>
        <dbReference type="Proteomes" id="UP001153636"/>
    </source>
</evidence>
<reference evidence="5" key="1">
    <citation type="submission" date="2022-01" db="EMBL/GenBank/DDBJ databases">
        <authorList>
            <person name="King R."/>
        </authorList>
    </citation>
    <scope>NUCLEOTIDE SEQUENCE</scope>
</reference>
<dbReference type="PANTHER" id="PTHR24171">
    <property type="entry name" value="ANKYRIN REPEAT DOMAIN-CONTAINING PROTEIN 39-RELATED"/>
    <property type="match status" value="1"/>
</dbReference>
<dbReference type="InterPro" id="IPR036770">
    <property type="entry name" value="Ankyrin_rpt-contain_sf"/>
</dbReference>
<evidence type="ECO:0008006" key="7">
    <source>
        <dbReference type="Google" id="ProtNLM"/>
    </source>
</evidence>
<feature type="repeat" description="ANK" evidence="3">
    <location>
        <begin position="113"/>
        <end position="145"/>
    </location>
</feature>
<keyword evidence="2 3" id="KW-0040">ANK repeat</keyword>
<organism evidence="5 6">
    <name type="scientific">Psylliodes chrysocephalus</name>
    <dbReference type="NCBI Taxonomy" id="3402493"/>
    <lineage>
        <taxon>Eukaryota</taxon>
        <taxon>Metazoa</taxon>
        <taxon>Ecdysozoa</taxon>
        <taxon>Arthropoda</taxon>
        <taxon>Hexapoda</taxon>
        <taxon>Insecta</taxon>
        <taxon>Pterygota</taxon>
        <taxon>Neoptera</taxon>
        <taxon>Endopterygota</taxon>
        <taxon>Coleoptera</taxon>
        <taxon>Polyphaga</taxon>
        <taxon>Cucujiformia</taxon>
        <taxon>Chrysomeloidea</taxon>
        <taxon>Chrysomelidae</taxon>
        <taxon>Galerucinae</taxon>
        <taxon>Alticini</taxon>
        <taxon>Psylliodes</taxon>
    </lineage>
</organism>
<proteinExistence type="predicted"/>
<keyword evidence="6" id="KW-1185">Reference proteome</keyword>
<dbReference type="PROSITE" id="PS50088">
    <property type="entry name" value="ANK_REPEAT"/>
    <property type="match status" value="2"/>
</dbReference>
<name>A0A9P0D9N2_9CUCU</name>
<dbReference type="SUPFAM" id="SSF48403">
    <property type="entry name" value="Ankyrin repeat"/>
    <property type="match status" value="1"/>
</dbReference>
<dbReference type="InterPro" id="IPR002110">
    <property type="entry name" value="Ankyrin_rpt"/>
</dbReference>
<keyword evidence="1" id="KW-0677">Repeat</keyword>
<protein>
    <recommendedName>
        <fullName evidence="7">Ankyrin repeat family A protein 2</fullName>
    </recommendedName>
</protein>
<evidence type="ECO:0000256" key="3">
    <source>
        <dbReference type="PROSITE-ProRule" id="PRU00023"/>
    </source>
</evidence>
<dbReference type="OrthoDB" id="10251692at2759"/>
<dbReference type="Pfam" id="PF00023">
    <property type="entry name" value="Ank"/>
    <property type="match status" value="1"/>
</dbReference>